<accession>D5BR06</accession>
<dbReference type="InterPro" id="IPR029063">
    <property type="entry name" value="SAM-dependent_MTases_sf"/>
</dbReference>
<dbReference type="AlphaFoldDB" id="D5BR06"/>
<dbReference type="RefSeq" id="WP_013045349.1">
    <property type="nucleotide sequence ID" value="NC_014010.1"/>
</dbReference>
<dbReference type="Proteomes" id="UP000007460">
    <property type="component" value="Chromosome"/>
</dbReference>
<sequence>MSVLFEELDYQMTPLGPLSLRRRRQLKLDKDVVEVILNDEHLMSDMFTASEVALAERPLSRMTHAAPDILIGGLGLGYTAQAALAFDHVKSVTVIEYLAPVIAWHQHGLLPIGTMLAEDPRCDIVEADFFACAADDKGFDKAHPHRSFDGIFLDIDHTPDFHLNHSHAGFYTEDGLRQLATFVKDGGVFALWSNDAADDTFVDRLAKVFAKAYAEDVVFFNPLMETDCCQTVYIAEK</sequence>
<proteinExistence type="predicted"/>
<evidence type="ECO:0000313" key="2">
    <source>
        <dbReference type="Proteomes" id="UP000007460"/>
    </source>
</evidence>
<dbReference type="Gene3D" id="3.40.50.150">
    <property type="entry name" value="Vaccinia Virus protein VP39"/>
    <property type="match status" value="1"/>
</dbReference>
<dbReference type="eggNOG" id="COG0421">
    <property type="taxonomic scope" value="Bacteria"/>
</dbReference>
<dbReference type="HOGENOM" id="CLU_101666_0_0_5"/>
<evidence type="ECO:0008006" key="3">
    <source>
        <dbReference type="Google" id="ProtNLM"/>
    </source>
</evidence>
<reference evidence="1 2" key="1">
    <citation type="journal article" date="2010" name="J. Bacteriol.">
        <title>Complete genome sequence of "Candidatus Puniceispirillum marinum" IMCC1322, a representative of the SAR116 clade in the Alphaproteobacteria.</title>
        <authorList>
            <person name="Oh H.M."/>
            <person name="Kwon K.K."/>
            <person name="Kang I."/>
            <person name="Kang S.G."/>
            <person name="Lee J.H."/>
            <person name="Kim S.J."/>
            <person name="Cho J.C."/>
        </authorList>
    </citation>
    <scope>NUCLEOTIDE SEQUENCE [LARGE SCALE GENOMIC DNA]</scope>
    <source>
        <strain evidence="1 2">IMCC1322</strain>
    </source>
</reference>
<keyword evidence="2" id="KW-1185">Reference proteome</keyword>
<dbReference type="OrthoDB" id="9793351at2"/>
<name>D5BR06_PUNMI</name>
<protein>
    <recommendedName>
        <fullName evidence="3">Spermidine synthase</fullName>
    </recommendedName>
</protein>
<dbReference type="STRING" id="488538.SAR116_0477"/>
<organism evidence="1 2">
    <name type="scientific">Puniceispirillum marinum (strain IMCC1322)</name>
    <dbReference type="NCBI Taxonomy" id="488538"/>
    <lineage>
        <taxon>Bacteria</taxon>
        <taxon>Pseudomonadati</taxon>
        <taxon>Pseudomonadota</taxon>
        <taxon>Alphaproteobacteria</taxon>
        <taxon>Candidatus Puniceispirillales</taxon>
        <taxon>Candidatus Puniceispirillaceae</taxon>
        <taxon>Candidatus Puniceispirillum</taxon>
    </lineage>
</organism>
<dbReference type="KEGG" id="apb:SAR116_0477"/>
<dbReference type="EMBL" id="CP001751">
    <property type="protein sequence ID" value="ADE38720.1"/>
    <property type="molecule type" value="Genomic_DNA"/>
</dbReference>
<gene>
    <name evidence="1" type="ordered locus">SAR116_0477</name>
</gene>
<dbReference type="SUPFAM" id="SSF53335">
    <property type="entry name" value="S-adenosyl-L-methionine-dependent methyltransferases"/>
    <property type="match status" value="1"/>
</dbReference>
<evidence type="ECO:0000313" key="1">
    <source>
        <dbReference type="EMBL" id="ADE38720.1"/>
    </source>
</evidence>